<evidence type="ECO:0000313" key="2">
    <source>
        <dbReference type="Proteomes" id="UP000003824"/>
    </source>
</evidence>
<name>D6A4B3_STRV1</name>
<dbReference type="eggNOG" id="COG4625">
    <property type="taxonomic scope" value="Bacteria"/>
</dbReference>
<dbReference type="InterPro" id="IPR058154">
    <property type="entry name" value="Bxb1_TTP-like"/>
</dbReference>
<reference evidence="2" key="1">
    <citation type="submission" date="2008-12" db="EMBL/GenBank/DDBJ databases">
        <title>Annotation of Streptomyces ghanaensis ATCC 14672.</title>
        <authorList>
            <consortium name="The Broad Institute Genome Sequencing Platform"/>
            <consortium name="Broad Institute Microbial Sequencing Center"/>
            <person name="Fischbach M."/>
            <person name="Ward D."/>
            <person name="Young S."/>
            <person name="Kodira C.D."/>
            <person name="Zeng Q."/>
            <person name="Koehrsen M."/>
            <person name="Godfrey P."/>
            <person name="Alvarado L."/>
            <person name="Berlin A.M."/>
            <person name="Borenstein D."/>
            <person name="Chen Z."/>
            <person name="Engels R."/>
            <person name="Freedman E."/>
            <person name="Gellesch M."/>
            <person name="Goldberg J."/>
            <person name="Griggs A."/>
            <person name="Gujja S."/>
            <person name="Heiman D.I."/>
            <person name="Hepburn T.A."/>
            <person name="Howarth C."/>
            <person name="Jen D."/>
            <person name="Larson L."/>
            <person name="Lewis B."/>
            <person name="Mehta T."/>
            <person name="Park D."/>
            <person name="Pearson M."/>
            <person name="Roberts A."/>
            <person name="Saif S."/>
            <person name="Shea T.D."/>
            <person name="Shenoy N."/>
            <person name="Sisk P."/>
            <person name="Stolte C."/>
            <person name="Sykes S.N."/>
            <person name="Walk T."/>
            <person name="White J."/>
            <person name="Yandava C."/>
            <person name="Straight P."/>
            <person name="Clardy J."/>
            <person name="Hung D."/>
            <person name="Kolter R."/>
            <person name="Mekalanos J."/>
            <person name="Walker S."/>
            <person name="Walsh C.T."/>
            <person name="Wieland B.L.C."/>
            <person name="Ilzarbe M."/>
            <person name="Galagan J."/>
            <person name="Nusbaum C."/>
            <person name="Birren B."/>
        </authorList>
    </citation>
    <scope>NUCLEOTIDE SEQUENCE [LARGE SCALE GENOMIC DNA]</scope>
    <source>
        <strain evidence="2">ATCC 14672 / DSM 40746 / JCM 4963 / KCTC 9882 / NRRL B-12104 / FH 1290</strain>
    </source>
</reference>
<dbReference type="Pfam" id="PF25681">
    <property type="entry name" value="Phage_TTP_17"/>
    <property type="match status" value="1"/>
</dbReference>
<evidence type="ECO:0000313" key="1">
    <source>
        <dbReference type="EMBL" id="EFE65753.2"/>
    </source>
</evidence>
<organism evidence="1 2">
    <name type="scientific">Streptomyces viridosporus (strain ATCC 14672 / DSM 40746 / JCM 4963 / KCTC 9882 / NRRL B-12104 / FH 1290)</name>
    <name type="common">Streptomyces ghanaensis</name>
    <dbReference type="NCBI Taxonomy" id="566461"/>
    <lineage>
        <taxon>Bacteria</taxon>
        <taxon>Bacillati</taxon>
        <taxon>Actinomycetota</taxon>
        <taxon>Actinomycetes</taxon>
        <taxon>Kitasatosporales</taxon>
        <taxon>Streptomycetaceae</taxon>
        <taxon>Streptomyces</taxon>
    </lineage>
</organism>
<gene>
    <name evidence="1" type="ORF">SSFG_01007</name>
</gene>
<dbReference type="AlphaFoldDB" id="D6A4B3"/>
<dbReference type="EMBL" id="DS999641">
    <property type="protein sequence ID" value="EFE65753.2"/>
    <property type="molecule type" value="Genomic_DNA"/>
</dbReference>
<dbReference type="Proteomes" id="UP000003824">
    <property type="component" value="Unassembled WGS sequence"/>
</dbReference>
<protein>
    <submittedName>
        <fullName evidence="1">Phage major tail protein</fullName>
    </submittedName>
</protein>
<accession>D6A4B3</accession>
<sequence>MGPRRAPSVPARARASRMSGDIMVQITRAADLLGIGANGGAWVAPLGTTSPGDPEIQPLAPWAPLGAISDDGLVQGFDEDSESFTPWGFTAPIRTTITSSLRTFSLTAWETARTTVQSLQYRLDVADLQPTAGLTTYAETASPAPDRRAWWFVVLDGDNFQRGFYVPQGEITERSDVTNKQDEAIAYEWTITAYPDEAGNTVYHFDRVPETSDYTGS</sequence>
<proteinExistence type="predicted"/>